<protein>
    <recommendedName>
        <fullName evidence="5">Protein phosphatase methylesterase 1</fullName>
        <shortName evidence="5">PME-1</shortName>
        <ecNumber evidence="5">3.1.1.-</ecNumber>
    </recommendedName>
</protein>
<accession>A9UQA7</accession>
<feature type="domain" description="AB hydrolase-1" evidence="8">
    <location>
        <begin position="70"/>
        <end position="208"/>
    </location>
</feature>
<reference evidence="9 10" key="1">
    <citation type="journal article" date="2008" name="Nature">
        <title>The genome of the choanoflagellate Monosiga brevicollis and the origin of metazoans.</title>
        <authorList>
            <consortium name="JGI Sequencing"/>
            <person name="King N."/>
            <person name="Westbrook M.J."/>
            <person name="Young S.L."/>
            <person name="Kuo A."/>
            <person name="Abedin M."/>
            <person name="Chapman J."/>
            <person name="Fairclough S."/>
            <person name="Hellsten U."/>
            <person name="Isogai Y."/>
            <person name="Letunic I."/>
            <person name="Marr M."/>
            <person name="Pincus D."/>
            <person name="Putnam N."/>
            <person name="Rokas A."/>
            <person name="Wright K.J."/>
            <person name="Zuzow R."/>
            <person name="Dirks W."/>
            <person name="Good M."/>
            <person name="Goodstein D."/>
            <person name="Lemons D."/>
            <person name="Li W."/>
            <person name="Lyons J.B."/>
            <person name="Morris A."/>
            <person name="Nichols S."/>
            <person name="Richter D.J."/>
            <person name="Salamov A."/>
            <person name="Bork P."/>
            <person name="Lim W.A."/>
            <person name="Manning G."/>
            <person name="Miller W.T."/>
            <person name="McGinnis W."/>
            <person name="Shapiro H."/>
            <person name="Tjian R."/>
            <person name="Grigoriev I.V."/>
            <person name="Rokhsar D."/>
        </authorList>
    </citation>
    <scope>NUCLEOTIDE SEQUENCE [LARGE SCALE GENOMIC DNA]</scope>
    <source>
        <strain evidence="10">MX1 / ATCC 50154</strain>
    </source>
</reference>
<evidence type="ECO:0000256" key="2">
    <source>
        <dbReference type="ARBA" id="ARBA00022487"/>
    </source>
</evidence>
<dbReference type="InterPro" id="IPR000073">
    <property type="entry name" value="AB_hydrolase_1"/>
</dbReference>
<dbReference type="Proteomes" id="UP000001357">
    <property type="component" value="Unassembled WGS sequence"/>
</dbReference>
<dbReference type="FunCoup" id="A9UQA7">
    <property type="interactions" value="1415"/>
</dbReference>
<evidence type="ECO:0000313" key="10">
    <source>
        <dbReference type="Proteomes" id="UP000001357"/>
    </source>
</evidence>
<evidence type="ECO:0000313" key="9">
    <source>
        <dbReference type="EMBL" id="EDQ92563.1"/>
    </source>
</evidence>
<feature type="compositionally biased region" description="Acidic residues" evidence="7">
    <location>
        <begin position="248"/>
        <end position="258"/>
    </location>
</feature>
<feature type="active site" evidence="6">
    <location>
        <position position="173"/>
    </location>
</feature>
<dbReference type="OMA" id="VMVCHHG"/>
<organism evidence="9 10">
    <name type="scientific">Monosiga brevicollis</name>
    <name type="common">Choanoflagellate</name>
    <dbReference type="NCBI Taxonomy" id="81824"/>
    <lineage>
        <taxon>Eukaryota</taxon>
        <taxon>Choanoflagellata</taxon>
        <taxon>Craspedida</taxon>
        <taxon>Salpingoecidae</taxon>
        <taxon>Monosiga</taxon>
    </lineage>
</organism>
<comment type="similarity">
    <text evidence="1 5">Belongs to the AB hydrolase superfamily.</text>
</comment>
<feature type="region of interest" description="Disordered" evidence="7">
    <location>
        <begin position="232"/>
        <end position="282"/>
    </location>
</feature>
<feature type="active site" evidence="6">
    <location>
        <position position="148"/>
    </location>
</feature>
<evidence type="ECO:0000256" key="5">
    <source>
        <dbReference type="PIRNR" id="PIRNR022950"/>
    </source>
</evidence>
<sequence>MDPRRNGSDAPGLGAGGGRPPAMPSAQETYYSSAAHRVLTPLSWEGYFDSKHTTSKGFTYYRKGTTGPNVLLLHGGGHSALSYACFAKLLSELSDCQIVAYDARGHGATQVTEGSPEDLRLDRQVQDCRHIAEEALDSAAKTIIIGHSMGGGVAAHAAHGGFLPNLAAAVVIDVVEGTALDALSGMKSFLRSRPASFASEEEAIKWSIRSGQLRNTESARISMPAQVRLAEEGEAEELEEQAIPNTIVEEEEEEEENEPGVGSDSSRRSGRQQEGVLPPEDVMFAKPQRQAAPAEKQPGKYVWRVDLVKSAPYWQEWFEGLSSTFLRIPALTMLMLAGVDRLDKELTIGQMQGKFQLQLMANCGHSVHEDAPGQAAAAIADFLARFKLATRKHPA</sequence>
<dbReference type="EMBL" id="CH991543">
    <property type="protein sequence ID" value="EDQ92563.1"/>
    <property type="molecule type" value="Genomic_DNA"/>
</dbReference>
<proteinExistence type="inferred from homology"/>
<dbReference type="PANTHER" id="PTHR14189">
    <property type="entry name" value="PROTEIN PHOSPHATASE METHYLESTERASE-1 RELATED"/>
    <property type="match status" value="1"/>
</dbReference>
<dbReference type="InParanoid" id="A9UQA7"/>
<gene>
    <name evidence="9" type="ORF">MONBRDRAFT_35614</name>
</gene>
<evidence type="ECO:0000256" key="4">
    <source>
        <dbReference type="ARBA" id="ARBA00049203"/>
    </source>
</evidence>
<feature type="region of interest" description="Disordered" evidence="7">
    <location>
        <begin position="1"/>
        <end position="27"/>
    </location>
</feature>
<dbReference type="RefSeq" id="XP_001742325.1">
    <property type="nucleotide sequence ID" value="XM_001742273.1"/>
</dbReference>
<dbReference type="PIRSF" id="PIRSF022950">
    <property type="entry name" value="PPase_methylesterase_euk"/>
    <property type="match status" value="1"/>
</dbReference>
<dbReference type="eggNOG" id="KOG2564">
    <property type="taxonomic scope" value="Eukaryota"/>
</dbReference>
<evidence type="ECO:0000256" key="7">
    <source>
        <dbReference type="SAM" id="MobiDB-lite"/>
    </source>
</evidence>
<dbReference type="GeneID" id="5887412"/>
<feature type="active site" evidence="6">
    <location>
        <position position="365"/>
    </location>
</feature>
<dbReference type="ESTHER" id="monbe-a9uqa7">
    <property type="family name" value="PPase_methylesterase_euk"/>
</dbReference>
<feature type="domain" description="AB hydrolase-1" evidence="8">
    <location>
        <begin position="284"/>
        <end position="377"/>
    </location>
</feature>
<dbReference type="Pfam" id="PF12697">
    <property type="entry name" value="Abhydrolase_6"/>
    <property type="match status" value="2"/>
</dbReference>
<dbReference type="STRING" id="81824.A9UQA7"/>
<dbReference type="PANTHER" id="PTHR14189:SF0">
    <property type="entry name" value="PROTEIN PHOSPHATASE METHYLESTERASE 1"/>
    <property type="match status" value="1"/>
</dbReference>
<dbReference type="SUPFAM" id="SSF53474">
    <property type="entry name" value="alpha/beta-Hydrolases"/>
    <property type="match status" value="1"/>
</dbReference>
<evidence type="ECO:0000256" key="3">
    <source>
        <dbReference type="ARBA" id="ARBA00022801"/>
    </source>
</evidence>
<dbReference type="GO" id="GO:0051723">
    <property type="term" value="F:protein methylesterase activity"/>
    <property type="evidence" value="ECO:0007669"/>
    <property type="project" value="UniProtKB-EC"/>
</dbReference>
<dbReference type="InterPro" id="IPR016812">
    <property type="entry name" value="PPase_methylesterase_euk"/>
</dbReference>
<comment type="function">
    <text evidence="5">Demethylates proteins that have been reversibly carboxymethylated.</text>
</comment>
<evidence type="ECO:0000259" key="8">
    <source>
        <dbReference type="Pfam" id="PF12697"/>
    </source>
</evidence>
<dbReference type="KEGG" id="mbr:MONBRDRAFT_35614"/>
<keyword evidence="3 5" id="KW-0378">Hydrolase</keyword>
<dbReference type="AlphaFoldDB" id="A9UQA7"/>
<evidence type="ECO:0000256" key="6">
    <source>
        <dbReference type="PIRSR" id="PIRSR022950-1"/>
    </source>
</evidence>
<keyword evidence="2 5" id="KW-0719">Serine esterase</keyword>
<dbReference type="EC" id="3.1.1.-" evidence="5"/>
<keyword evidence="10" id="KW-1185">Reference proteome</keyword>
<name>A9UQA7_MONBE</name>
<evidence type="ECO:0000256" key="1">
    <source>
        <dbReference type="ARBA" id="ARBA00008645"/>
    </source>
</evidence>
<dbReference type="Gene3D" id="3.40.50.1820">
    <property type="entry name" value="alpha/beta hydrolase"/>
    <property type="match status" value="1"/>
</dbReference>
<comment type="catalytic activity">
    <reaction evidence="4">
        <text>[phosphatase 2A protein]-C-terminal L-leucine methyl ester + H2O = [phosphatase 2A protein]-C-terminal L-leucine + methanol + H(+)</text>
        <dbReference type="Rhea" id="RHEA:48548"/>
        <dbReference type="Rhea" id="RHEA-COMP:12134"/>
        <dbReference type="Rhea" id="RHEA-COMP:12135"/>
        <dbReference type="ChEBI" id="CHEBI:15377"/>
        <dbReference type="ChEBI" id="CHEBI:15378"/>
        <dbReference type="ChEBI" id="CHEBI:17790"/>
        <dbReference type="ChEBI" id="CHEBI:90516"/>
        <dbReference type="ChEBI" id="CHEBI:90517"/>
        <dbReference type="EC" id="3.1.1.89"/>
    </reaction>
</comment>
<dbReference type="InterPro" id="IPR029058">
    <property type="entry name" value="AB_hydrolase_fold"/>
</dbReference>